<keyword evidence="12" id="KW-1185">Reference proteome</keyword>
<dbReference type="GO" id="GO:0006796">
    <property type="term" value="P:phosphate-containing compound metabolic process"/>
    <property type="evidence" value="ECO:0007669"/>
    <property type="project" value="InterPro"/>
</dbReference>
<dbReference type="STRING" id="225164.V3ZPT5"/>
<dbReference type="Gene3D" id="3.90.80.10">
    <property type="entry name" value="Inorganic pyrophosphatase"/>
    <property type="match status" value="1"/>
</dbReference>
<evidence type="ECO:0000256" key="8">
    <source>
        <dbReference type="ARBA" id="ARBA00022842"/>
    </source>
</evidence>
<dbReference type="CTD" id="20244872"/>
<dbReference type="Pfam" id="PF00719">
    <property type="entry name" value="Pyrophosphatase"/>
    <property type="match status" value="1"/>
</dbReference>
<evidence type="ECO:0000256" key="4">
    <source>
        <dbReference type="ARBA" id="ARBA00012146"/>
    </source>
</evidence>
<organism evidence="11 12">
    <name type="scientific">Lottia gigantea</name>
    <name type="common">Giant owl limpet</name>
    <dbReference type="NCBI Taxonomy" id="225164"/>
    <lineage>
        <taxon>Eukaryota</taxon>
        <taxon>Metazoa</taxon>
        <taxon>Spiralia</taxon>
        <taxon>Lophotrochozoa</taxon>
        <taxon>Mollusca</taxon>
        <taxon>Gastropoda</taxon>
        <taxon>Patellogastropoda</taxon>
        <taxon>Lottioidea</taxon>
        <taxon>Lottiidae</taxon>
        <taxon>Lottia</taxon>
    </lineage>
</organism>
<sequence>MASVYSVEQRGQSNSLNYRLFFKDQKGKIVSPWHDIPLRVPGTDNVFNMIVEIPRWTNAKMEICKEEKLNPIKQDIKKGNLRFVKNIFPHHGYIWNYGALPQTFEDPTWMTESDHGKTKGDQDPLDVCEIGSKVHARASVIQVKVLGVMLLVDEGETDWKIIAIDVNDPKADMVNDIGDVKKVFPGLLSATHEWFKYYKVPDGKPENIFGWNGEAKNKAKALEEIQCAHVQWTKLIQEPNSFGFKCENTNTPGSNMIENEEARKIVDEIPPASEGPQISSSVDVVHYVIPSGEV</sequence>
<evidence type="ECO:0000256" key="3">
    <source>
        <dbReference type="ARBA" id="ARBA00006220"/>
    </source>
</evidence>
<dbReference type="PANTHER" id="PTHR10286">
    <property type="entry name" value="INORGANIC PYROPHOSPHATASE"/>
    <property type="match status" value="1"/>
</dbReference>
<dbReference type="RefSeq" id="XP_009056081.1">
    <property type="nucleotide sequence ID" value="XM_009057833.1"/>
</dbReference>
<evidence type="ECO:0000313" key="11">
    <source>
        <dbReference type="EMBL" id="ESO93388.1"/>
    </source>
</evidence>
<dbReference type="FunFam" id="3.90.80.10:FF:000004">
    <property type="entry name" value="Inorganic pyrophosphatase"/>
    <property type="match status" value="1"/>
</dbReference>
<evidence type="ECO:0000256" key="10">
    <source>
        <dbReference type="ARBA" id="ARBA00040300"/>
    </source>
</evidence>
<dbReference type="GO" id="GO:0000287">
    <property type="term" value="F:magnesium ion binding"/>
    <property type="evidence" value="ECO:0007669"/>
    <property type="project" value="InterPro"/>
</dbReference>
<dbReference type="SUPFAM" id="SSF50324">
    <property type="entry name" value="Inorganic pyrophosphatase"/>
    <property type="match status" value="1"/>
</dbReference>
<proteinExistence type="inferred from homology"/>
<gene>
    <name evidence="11" type="ORF">LOTGIDRAFT_190068</name>
</gene>
<dbReference type="KEGG" id="lgi:LOTGIDRAFT_190068"/>
<dbReference type="HOGENOM" id="CLU_040684_0_2_1"/>
<protein>
    <recommendedName>
        <fullName evidence="10">Inorganic pyrophosphatase</fullName>
        <ecNumber evidence="4">3.6.1.1</ecNumber>
    </recommendedName>
    <alternativeName>
        <fullName evidence="9">Pyrophosphate phospho-hydrolase</fullName>
    </alternativeName>
</protein>
<dbReference type="EC" id="3.6.1.1" evidence="4"/>
<keyword evidence="7" id="KW-0378">Hydrolase</keyword>
<keyword evidence="8" id="KW-0460">Magnesium</keyword>
<evidence type="ECO:0000256" key="5">
    <source>
        <dbReference type="ARBA" id="ARBA00022490"/>
    </source>
</evidence>
<dbReference type="GeneID" id="20244872"/>
<dbReference type="InterPro" id="IPR008162">
    <property type="entry name" value="Pyrophosphatase"/>
</dbReference>
<evidence type="ECO:0000256" key="9">
    <source>
        <dbReference type="ARBA" id="ARBA00032535"/>
    </source>
</evidence>
<dbReference type="OMA" id="KEVDRWH"/>
<evidence type="ECO:0000313" key="12">
    <source>
        <dbReference type="Proteomes" id="UP000030746"/>
    </source>
</evidence>
<accession>V3ZPT5</accession>
<dbReference type="AlphaFoldDB" id="V3ZPT5"/>
<dbReference type="EMBL" id="KB201931">
    <property type="protein sequence ID" value="ESO93388.1"/>
    <property type="molecule type" value="Genomic_DNA"/>
</dbReference>
<comment type="similarity">
    <text evidence="3">Belongs to the PPase family.</text>
</comment>
<evidence type="ECO:0000256" key="2">
    <source>
        <dbReference type="ARBA" id="ARBA00004496"/>
    </source>
</evidence>
<dbReference type="InterPro" id="IPR036649">
    <property type="entry name" value="Pyrophosphatase_sf"/>
</dbReference>
<dbReference type="OrthoDB" id="1608002at2759"/>
<dbReference type="CDD" id="cd00412">
    <property type="entry name" value="pyrophosphatase"/>
    <property type="match status" value="1"/>
</dbReference>
<reference evidence="11 12" key="1">
    <citation type="journal article" date="2013" name="Nature">
        <title>Insights into bilaterian evolution from three spiralian genomes.</title>
        <authorList>
            <person name="Simakov O."/>
            <person name="Marletaz F."/>
            <person name="Cho S.J."/>
            <person name="Edsinger-Gonzales E."/>
            <person name="Havlak P."/>
            <person name="Hellsten U."/>
            <person name="Kuo D.H."/>
            <person name="Larsson T."/>
            <person name="Lv J."/>
            <person name="Arendt D."/>
            <person name="Savage R."/>
            <person name="Osoegawa K."/>
            <person name="de Jong P."/>
            <person name="Grimwood J."/>
            <person name="Chapman J.A."/>
            <person name="Shapiro H."/>
            <person name="Aerts A."/>
            <person name="Otillar R.P."/>
            <person name="Terry A.Y."/>
            <person name="Boore J.L."/>
            <person name="Grigoriev I.V."/>
            <person name="Lindberg D.R."/>
            <person name="Seaver E.C."/>
            <person name="Weisblat D.A."/>
            <person name="Putnam N.H."/>
            <person name="Rokhsar D.S."/>
        </authorList>
    </citation>
    <scope>NUCLEOTIDE SEQUENCE [LARGE SCALE GENOMIC DNA]</scope>
</reference>
<evidence type="ECO:0000256" key="7">
    <source>
        <dbReference type="ARBA" id="ARBA00022801"/>
    </source>
</evidence>
<keyword evidence="6" id="KW-0479">Metal-binding</keyword>
<dbReference type="GO" id="GO:0004427">
    <property type="term" value="F:inorganic diphosphate phosphatase activity"/>
    <property type="evidence" value="ECO:0007669"/>
    <property type="project" value="UniProtKB-EC"/>
</dbReference>
<keyword evidence="5" id="KW-0963">Cytoplasm</keyword>
<comment type="cofactor">
    <cofactor evidence="1">
        <name>Mg(2+)</name>
        <dbReference type="ChEBI" id="CHEBI:18420"/>
    </cofactor>
</comment>
<name>V3ZPT5_LOTGI</name>
<dbReference type="Proteomes" id="UP000030746">
    <property type="component" value="Unassembled WGS sequence"/>
</dbReference>
<dbReference type="GO" id="GO:0005737">
    <property type="term" value="C:cytoplasm"/>
    <property type="evidence" value="ECO:0007669"/>
    <property type="project" value="UniProtKB-SubCell"/>
</dbReference>
<evidence type="ECO:0000256" key="1">
    <source>
        <dbReference type="ARBA" id="ARBA00001946"/>
    </source>
</evidence>
<evidence type="ECO:0000256" key="6">
    <source>
        <dbReference type="ARBA" id="ARBA00022723"/>
    </source>
</evidence>
<comment type="subcellular location">
    <subcellularLocation>
        <location evidence="2">Cytoplasm</location>
    </subcellularLocation>
</comment>